<dbReference type="GO" id="GO:0005524">
    <property type="term" value="F:ATP binding"/>
    <property type="evidence" value="ECO:0007669"/>
    <property type="project" value="UniProtKB-KW"/>
</dbReference>
<evidence type="ECO:0000256" key="7">
    <source>
        <dbReference type="ARBA" id="ARBA00022777"/>
    </source>
</evidence>
<evidence type="ECO:0000256" key="12">
    <source>
        <dbReference type="SAM" id="Phobius"/>
    </source>
</evidence>
<keyword evidence="11" id="KW-0175">Coiled coil</keyword>
<evidence type="ECO:0000256" key="1">
    <source>
        <dbReference type="ARBA" id="ARBA00000085"/>
    </source>
</evidence>
<dbReference type="AlphaFoldDB" id="A0A7W5B0G2"/>
<dbReference type="SMART" id="SM00387">
    <property type="entry name" value="HATPase_c"/>
    <property type="match status" value="1"/>
</dbReference>
<evidence type="ECO:0000256" key="6">
    <source>
        <dbReference type="ARBA" id="ARBA00022741"/>
    </source>
</evidence>
<evidence type="ECO:0000256" key="3">
    <source>
        <dbReference type="ARBA" id="ARBA00012438"/>
    </source>
</evidence>
<dbReference type="EMBL" id="JACHXK010000011">
    <property type="protein sequence ID" value="MBB3112185.1"/>
    <property type="molecule type" value="Genomic_DNA"/>
</dbReference>
<dbReference type="GO" id="GO:0000155">
    <property type="term" value="F:phosphorelay sensor kinase activity"/>
    <property type="evidence" value="ECO:0007669"/>
    <property type="project" value="InterPro"/>
</dbReference>
<gene>
    <name evidence="14" type="ORF">FHS18_004271</name>
</gene>
<keyword evidence="12" id="KW-0472">Membrane</keyword>
<evidence type="ECO:0000256" key="4">
    <source>
        <dbReference type="ARBA" id="ARBA00022553"/>
    </source>
</evidence>
<dbReference type="RefSeq" id="WP_183602223.1">
    <property type="nucleotide sequence ID" value="NZ_JACHXK010000011.1"/>
</dbReference>
<proteinExistence type="inferred from homology"/>
<feature type="transmembrane region" description="Helical" evidence="12">
    <location>
        <begin position="7"/>
        <end position="24"/>
    </location>
</feature>
<evidence type="ECO:0000256" key="2">
    <source>
        <dbReference type="ARBA" id="ARBA00006402"/>
    </source>
</evidence>
<keyword evidence="12" id="KW-1133">Transmembrane helix</keyword>
<dbReference type="EC" id="2.7.13.3" evidence="3"/>
<feature type="transmembrane region" description="Helical" evidence="12">
    <location>
        <begin position="36"/>
        <end position="57"/>
    </location>
</feature>
<dbReference type="CDD" id="cd00082">
    <property type="entry name" value="HisKA"/>
    <property type="match status" value="1"/>
</dbReference>
<evidence type="ECO:0000313" key="15">
    <source>
        <dbReference type="Proteomes" id="UP000570361"/>
    </source>
</evidence>
<evidence type="ECO:0000256" key="5">
    <source>
        <dbReference type="ARBA" id="ARBA00022679"/>
    </source>
</evidence>
<dbReference type="Pfam" id="PF02518">
    <property type="entry name" value="HATPase_c"/>
    <property type="match status" value="1"/>
</dbReference>
<evidence type="ECO:0000256" key="8">
    <source>
        <dbReference type="ARBA" id="ARBA00022840"/>
    </source>
</evidence>
<evidence type="ECO:0000259" key="13">
    <source>
        <dbReference type="PROSITE" id="PS50109"/>
    </source>
</evidence>
<keyword evidence="12" id="KW-0812">Transmembrane</keyword>
<dbReference type="InterPro" id="IPR036097">
    <property type="entry name" value="HisK_dim/P_sf"/>
</dbReference>
<sequence length="512" mass="57068">MTLAKNFFASISILITLAYLFNIGHKYLLVHTSARVKYALSVAVFIASGWLAMVFGVRIGEVTMLDLRYVPVILAILVFGNPWTIIAIGAGIGLGRFYFSWDLTAVLGFATMIVLGITGAILHIMLKRSTWRFCWKAATAIILINVLNTLLAFGTVSINGSMTVAVYWRDVGQYALPGRTLMCLLFVFIIRDFEKEQRRVEELRTMNTLLRRQTEQLREAKQDMEQQAAELQRVSAYKSEFLANMSHELKTPLNSIILLSQLIRDNEDRRYEEEDQAYAALIQTAGDELLQLINDILDLSKVEAGKMDVVFEQVSVQSLVHLLHQQFSPMAQQKKLEFNVHMLSDVPESIITDELRVNQILRNLLVNAFKFTSAGSVVLEVRLEGSGLYGQTPKRGKGKGWLRERRAASKHADWPMQQIAFTVIDTGIGIDEAKQQLIFEAFRQEDGGINRKYGGTGLGLSISQQLAALLGGRLSLRSRKDAGSSFTLHLPLCPPATNTAAEECASASSESS</sequence>
<dbReference type="Gene3D" id="1.10.287.130">
    <property type="match status" value="1"/>
</dbReference>
<feature type="transmembrane region" description="Helical" evidence="12">
    <location>
        <begin position="138"/>
        <end position="159"/>
    </location>
</feature>
<dbReference type="Pfam" id="PF00512">
    <property type="entry name" value="HisKA"/>
    <property type="match status" value="1"/>
</dbReference>
<dbReference type="PROSITE" id="PS50109">
    <property type="entry name" value="HIS_KIN"/>
    <property type="match status" value="1"/>
</dbReference>
<feature type="coiled-coil region" evidence="11">
    <location>
        <begin position="193"/>
        <end position="237"/>
    </location>
</feature>
<dbReference type="Proteomes" id="UP000570361">
    <property type="component" value="Unassembled WGS sequence"/>
</dbReference>
<keyword evidence="7 14" id="KW-0418">Kinase</keyword>
<protein>
    <recommendedName>
        <fullName evidence="10">Circadian input-output histidine kinase CikA</fullName>
        <ecNumber evidence="3">2.7.13.3</ecNumber>
    </recommendedName>
</protein>
<dbReference type="PRINTS" id="PR00344">
    <property type="entry name" value="BCTRLSENSOR"/>
</dbReference>
<evidence type="ECO:0000256" key="10">
    <source>
        <dbReference type="ARBA" id="ARBA00074306"/>
    </source>
</evidence>
<evidence type="ECO:0000313" key="14">
    <source>
        <dbReference type="EMBL" id="MBB3112185.1"/>
    </source>
</evidence>
<dbReference type="InterPro" id="IPR003594">
    <property type="entry name" value="HATPase_dom"/>
</dbReference>
<dbReference type="InterPro" id="IPR036890">
    <property type="entry name" value="HATPase_C_sf"/>
</dbReference>
<feature type="domain" description="Histidine kinase" evidence="13">
    <location>
        <begin position="244"/>
        <end position="494"/>
    </location>
</feature>
<dbReference type="FunFam" id="3.30.565.10:FF:000010">
    <property type="entry name" value="Sensor histidine kinase RcsC"/>
    <property type="match status" value="1"/>
</dbReference>
<feature type="transmembrane region" description="Helical" evidence="12">
    <location>
        <begin position="105"/>
        <end position="126"/>
    </location>
</feature>
<evidence type="ECO:0000256" key="11">
    <source>
        <dbReference type="SAM" id="Coils"/>
    </source>
</evidence>
<dbReference type="Gene3D" id="3.30.565.10">
    <property type="entry name" value="Histidine kinase-like ATPase, C-terminal domain"/>
    <property type="match status" value="1"/>
</dbReference>
<dbReference type="InterPro" id="IPR050736">
    <property type="entry name" value="Sensor_HK_Regulatory"/>
</dbReference>
<keyword evidence="15" id="KW-1185">Reference proteome</keyword>
<dbReference type="InterPro" id="IPR003661">
    <property type="entry name" value="HisK_dim/P_dom"/>
</dbReference>
<evidence type="ECO:0000256" key="9">
    <source>
        <dbReference type="ARBA" id="ARBA00023012"/>
    </source>
</evidence>
<organism evidence="14 15">
    <name type="scientific">Paenibacillus phyllosphaerae</name>
    <dbReference type="NCBI Taxonomy" id="274593"/>
    <lineage>
        <taxon>Bacteria</taxon>
        <taxon>Bacillati</taxon>
        <taxon>Bacillota</taxon>
        <taxon>Bacilli</taxon>
        <taxon>Bacillales</taxon>
        <taxon>Paenibacillaceae</taxon>
        <taxon>Paenibacillus</taxon>
    </lineage>
</organism>
<dbReference type="SMART" id="SM00388">
    <property type="entry name" value="HisKA"/>
    <property type="match status" value="1"/>
</dbReference>
<name>A0A7W5B0G2_9BACL</name>
<keyword evidence="6" id="KW-0547">Nucleotide-binding</keyword>
<keyword evidence="5 14" id="KW-0808">Transferase</keyword>
<comment type="caution">
    <text evidence="14">The sequence shown here is derived from an EMBL/GenBank/DDBJ whole genome shotgun (WGS) entry which is preliminary data.</text>
</comment>
<accession>A0A7W5B0G2</accession>
<dbReference type="InterPro" id="IPR004358">
    <property type="entry name" value="Sig_transdc_His_kin-like_C"/>
</dbReference>
<dbReference type="InterPro" id="IPR005467">
    <property type="entry name" value="His_kinase_dom"/>
</dbReference>
<keyword evidence="9" id="KW-0902">Two-component regulatory system</keyword>
<dbReference type="CDD" id="cd16922">
    <property type="entry name" value="HATPase_EvgS-ArcB-TorS-like"/>
    <property type="match status" value="1"/>
</dbReference>
<feature type="transmembrane region" description="Helical" evidence="12">
    <location>
        <begin position="171"/>
        <end position="190"/>
    </location>
</feature>
<comment type="similarity">
    <text evidence="2">In the N-terminal section; belongs to the phytochrome family.</text>
</comment>
<reference evidence="14 15" key="1">
    <citation type="submission" date="2020-08" db="EMBL/GenBank/DDBJ databases">
        <title>Genomic Encyclopedia of Type Strains, Phase III (KMG-III): the genomes of soil and plant-associated and newly described type strains.</title>
        <authorList>
            <person name="Whitman W."/>
        </authorList>
    </citation>
    <scope>NUCLEOTIDE SEQUENCE [LARGE SCALE GENOMIC DNA]</scope>
    <source>
        <strain evidence="14 15">CECT 5862</strain>
    </source>
</reference>
<feature type="transmembrane region" description="Helical" evidence="12">
    <location>
        <begin position="69"/>
        <end position="99"/>
    </location>
</feature>
<dbReference type="PANTHER" id="PTHR43711:SF26">
    <property type="entry name" value="SENSOR HISTIDINE KINASE RCSC"/>
    <property type="match status" value="1"/>
</dbReference>
<comment type="catalytic activity">
    <reaction evidence="1">
        <text>ATP + protein L-histidine = ADP + protein N-phospho-L-histidine.</text>
        <dbReference type="EC" id="2.7.13.3"/>
    </reaction>
</comment>
<dbReference type="PANTHER" id="PTHR43711">
    <property type="entry name" value="TWO-COMPONENT HISTIDINE KINASE"/>
    <property type="match status" value="1"/>
</dbReference>
<keyword evidence="8" id="KW-0067">ATP-binding</keyword>
<dbReference type="SUPFAM" id="SSF47384">
    <property type="entry name" value="Homodimeric domain of signal transducing histidine kinase"/>
    <property type="match status" value="1"/>
</dbReference>
<keyword evidence="4" id="KW-0597">Phosphoprotein</keyword>
<dbReference type="SUPFAM" id="SSF55874">
    <property type="entry name" value="ATPase domain of HSP90 chaperone/DNA topoisomerase II/histidine kinase"/>
    <property type="match status" value="1"/>
</dbReference>